<keyword evidence="6 12" id="KW-0418">Kinase</keyword>
<dbReference type="PANTHER" id="PTHR10196">
    <property type="entry name" value="SUGAR KINASE"/>
    <property type="match status" value="1"/>
</dbReference>
<name>A0A921MEU3_9MICO</name>
<evidence type="ECO:0000256" key="4">
    <source>
        <dbReference type="ARBA" id="ARBA00022679"/>
    </source>
</evidence>
<comment type="catalytic activity">
    <reaction evidence="10">
        <text>glycerol + ATP = sn-glycerol 3-phosphate + ADP + H(+)</text>
        <dbReference type="Rhea" id="RHEA:21644"/>
        <dbReference type="ChEBI" id="CHEBI:15378"/>
        <dbReference type="ChEBI" id="CHEBI:17754"/>
        <dbReference type="ChEBI" id="CHEBI:30616"/>
        <dbReference type="ChEBI" id="CHEBI:57597"/>
        <dbReference type="ChEBI" id="CHEBI:456216"/>
        <dbReference type="EC" id="2.7.1.30"/>
    </reaction>
</comment>
<evidence type="ECO:0000256" key="8">
    <source>
        <dbReference type="ARBA" id="ARBA00022840"/>
    </source>
</evidence>
<dbReference type="GO" id="GO:0004370">
    <property type="term" value="F:glycerol kinase activity"/>
    <property type="evidence" value="ECO:0007669"/>
    <property type="project" value="UniProtKB-EC"/>
</dbReference>
<comment type="function">
    <text evidence="11">Key enzyme in the regulation of glycerol uptake and metabolism. Catalyzes the phosphorylation of glycerol to yield sn-glycerol 3-phosphate.</text>
</comment>
<dbReference type="InterPro" id="IPR005999">
    <property type="entry name" value="Glycerol_kin"/>
</dbReference>
<evidence type="ECO:0000259" key="13">
    <source>
        <dbReference type="Pfam" id="PF00370"/>
    </source>
</evidence>
<dbReference type="NCBIfam" id="TIGR01311">
    <property type="entry name" value="glycerol_kin"/>
    <property type="match status" value="1"/>
</dbReference>
<dbReference type="Pfam" id="PF02782">
    <property type="entry name" value="FGGY_C"/>
    <property type="match status" value="1"/>
</dbReference>
<dbReference type="AlphaFoldDB" id="A0A921MEU3"/>
<sequence>MTRILAIDEGTTSTRAAVLDEDGRTVASASREFHQSFPQPGRVEHDALEIWRVTREMIGQVLGTSQLTAADIDCIGITDQRETTVVWDRTTGRPLAPAIVWQDTRGGDIVARLEESHGETITRITGLPPATYFSAVKLLWLLEEVPQVREAAESDRLLFGTIDTWLIWNLTGGVQGGLHLTDVTNASRTMLMDLETLDWSEEMLALTGIPRDVLPRIRPSIGDFGVVDDRHLLGGVPITGVLGDQQAAAFGQCAFSPGDTKSTYGTGCFLLTNTGSRIPRAGGGLITTVAFQRKGHDAQYALEGSIAVAGSLVQWLRDNLGIIRDSAEVEELADSVEDSGDVYFVPAFSGLYAPRWKPDARGTIVGLTRYSTRAHVARAALESTVFQTAEVIEVLRDESGFDIASIRADGGMAVNDALLQFQADISDCEVVRGGIESTALGAAFAAGIGHGLYAGTEDVRALWAETGRWRPQMDPHDRAHRRDRWESAVQRSLGWAQLRT</sequence>
<dbReference type="PANTHER" id="PTHR10196:SF69">
    <property type="entry name" value="GLYCEROL KINASE"/>
    <property type="match status" value="1"/>
</dbReference>
<evidence type="ECO:0000256" key="12">
    <source>
        <dbReference type="RuleBase" id="RU003733"/>
    </source>
</evidence>
<evidence type="ECO:0000256" key="10">
    <source>
        <dbReference type="ARBA" id="ARBA00052101"/>
    </source>
</evidence>
<evidence type="ECO:0000256" key="3">
    <source>
        <dbReference type="ARBA" id="ARBA00012099"/>
    </source>
</evidence>
<keyword evidence="4 12" id="KW-0808">Transferase</keyword>
<dbReference type="Proteomes" id="UP000784435">
    <property type="component" value="Unassembled WGS sequence"/>
</dbReference>
<evidence type="ECO:0000313" key="15">
    <source>
        <dbReference type="EMBL" id="HJG80798.1"/>
    </source>
</evidence>
<comment type="similarity">
    <text evidence="2 12">Belongs to the FGGY kinase family.</text>
</comment>
<evidence type="ECO:0000259" key="14">
    <source>
        <dbReference type="Pfam" id="PF02782"/>
    </source>
</evidence>
<keyword evidence="8" id="KW-0067">ATP-binding</keyword>
<evidence type="ECO:0000256" key="9">
    <source>
        <dbReference type="ARBA" id="ARBA00043149"/>
    </source>
</evidence>
<dbReference type="PROSITE" id="PS00445">
    <property type="entry name" value="FGGY_KINASES_2"/>
    <property type="match status" value="1"/>
</dbReference>
<evidence type="ECO:0000256" key="5">
    <source>
        <dbReference type="ARBA" id="ARBA00022741"/>
    </source>
</evidence>
<dbReference type="NCBIfam" id="NF000756">
    <property type="entry name" value="PRK00047.1"/>
    <property type="match status" value="1"/>
</dbReference>
<dbReference type="GO" id="GO:0005829">
    <property type="term" value="C:cytosol"/>
    <property type="evidence" value="ECO:0007669"/>
    <property type="project" value="TreeGrafter"/>
</dbReference>
<dbReference type="InterPro" id="IPR000577">
    <property type="entry name" value="Carb_kinase_FGGY"/>
</dbReference>
<dbReference type="PROSITE" id="PS00933">
    <property type="entry name" value="FGGY_KINASES_1"/>
    <property type="match status" value="1"/>
</dbReference>
<dbReference type="InterPro" id="IPR018484">
    <property type="entry name" value="FGGY_N"/>
</dbReference>
<dbReference type="GO" id="GO:0019563">
    <property type="term" value="P:glycerol catabolic process"/>
    <property type="evidence" value="ECO:0007669"/>
    <property type="project" value="TreeGrafter"/>
</dbReference>
<dbReference type="InterPro" id="IPR018485">
    <property type="entry name" value="FGGY_C"/>
</dbReference>
<dbReference type="InterPro" id="IPR043129">
    <property type="entry name" value="ATPase_NBD"/>
</dbReference>
<evidence type="ECO:0000256" key="7">
    <source>
        <dbReference type="ARBA" id="ARBA00022798"/>
    </source>
</evidence>
<accession>A0A921MEU3</accession>
<reference evidence="15" key="1">
    <citation type="journal article" date="2021" name="PeerJ">
        <title>Extensive microbial diversity within the chicken gut microbiome revealed by metagenomics and culture.</title>
        <authorList>
            <person name="Gilroy R."/>
            <person name="Ravi A."/>
            <person name="Getino M."/>
            <person name="Pursley I."/>
            <person name="Horton D.L."/>
            <person name="Alikhan N.F."/>
            <person name="Baker D."/>
            <person name="Gharbi K."/>
            <person name="Hall N."/>
            <person name="Watson M."/>
            <person name="Adriaenssens E.M."/>
            <person name="Foster-Nyarko E."/>
            <person name="Jarju S."/>
            <person name="Secka A."/>
            <person name="Antonio M."/>
            <person name="Oren A."/>
            <person name="Chaudhuri R.R."/>
            <person name="La Ragione R."/>
            <person name="Hildebrand F."/>
            <person name="Pallen M.J."/>
        </authorList>
    </citation>
    <scope>NUCLEOTIDE SEQUENCE</scope>
    <source>
        <strain evidence="15">ChiGjej5B5-7349</strain>
    </source>
</reference>
<dbReference type="PIRSF" id="PIRSF000538">
    <property type="entry name" value="GlpK"/>
    <property type="match status" value="1"/>
</dbReference>
<evidence type="ECO:0000256" key="11">
    <source>
        <dbReference type="ARBA" id="ARBA00054633"/>
    </source>
</evidence>
<keyword evidence="5" id="KW-0547">Nucleotide-binding</keyword>
<dbReference type="GO" id="GO:0006072">
    <property type="term" value="P:glycerol-3-phosphate metabolic process"/>
    <property type="evidence" value="ECO:0007669"/>
    <property type="project" value="InterPro"/>
</dbReference>
<dbReference type="SUPFAM" id="SSF53067">
    <property type="entry name" value="Actin-like ATPase domain"/>
    <property type="match status" value="2"/>
</dbReference>
<reference evidence="15" key="2">
    <citation type="submission" date="2021-09" db="EMBL/GenBank/DDBJ databases">
        <authorList>
            <person name="Gilroy R."/>
        </authorList>
    </citation>
    <scope>NUCLEOTIDE SEQUENCE</scope>
    <source>
        <strain evidence="15">ChiGjej5B5-7349</strain>
    </source>
</reference>
<feature type="domain" description="Carbohydrate kinase FGGY C-terminal" evidence="14">
    <location>
        <begin position="262"/>
        <end position="448"/>
    </location>
</feature>
<evidence type="ECO:0000313" key="16">
    <source>
        <dbReference type="Proteomes" id="UP000784435"/>
    </source>
</evidence>
<organism evidence="15 16">
    <name type="scientific">Brevibacterium senegalense</name>
    <dbReference type="NCBI Taxonomy" id="1033736"/>
    <lineage>
        <taxon>Bacteria</taxon>
        <taxon>Bacillati</taxon>
        <taxon>Actinomycetota</taxon>
        <taxon>Actinomycetes</taxon>
        <taxon>Micrococcales</taxon>
        <taxon>Brevibacteriaceae</taxon>
        <taxon>Brevibacterium</taxon>
    </lineage>
</organism>
<gene>
    <name evidence="15" type="primary">glpK</name>
    <name evidence="15" type="ORF">K8V08_10350</name>
</gene>
<dbReference type="InterPro" id="IPR018483">
    <property type="entry name" value="Carb_kinase_FGGY_CS"/>
</dbReference>
<dbReference type="CDD" id="cd07769">
    <property type="entry name" value="ASKHA_NBD_FGGY_GK"/>
    <property type="match status" value="1"/>
</dbReference>
<dbReference type="FunFam" id="3.30.420.40:FF:000007">
    <property type="entry name" value="Glycerol kinase"/>
    <property type="match status" value="1"/>
</dbReference>
<feature type="domain" description="Carbohydrate kinase FGGY N-terminal" evidence="13">
    <location>
        <begin position="4"/>
        <end position="251"/>
    </location>
</feature>
<comment type="caution">
    <text evidence="15">The sequence shown here is derived from an EMBL/GenBank/DDBJ whole genome shotgun (WGS) entry which is preliminary data.</text>
</comment>
<dbReference type="EC" id="2.7.1.30" evidence="3"/>
<dbReference type="Gene3D" id="3.30.420.40">
    <property type="match status" value="2"/>
</dbReference>
<evidence type="ECO:0000256" key="6">
    <source>
        <dbReference type="ARBA" id="ARBA00022777"/>
    </source>
</evidence>
<dbReference type="Pfam" id="PF00370">
    <property type="entry name" value="FGGY_N"/>
    <property type="match status" value="1"/>
</dbReference>
<dbReference type="EMBL" id="DYUK01000225">
    <property type="protein sequence ID" value="HJG80798.1"/>
    <property type="molecule type" value="Genomic_DNA"/>
</dbReference>
<evidence type="ECO:0000256" key="1">
    <source>
        <dbReference type="ARBA" id="ARBA00005190"/>
    </source>
</evidence>
<dbReference type="GO" id="GO:0005524">
    <property type="term" value="F:ATP binding"/>
    <property type="evidence" value="ECO:0007669"/>
    <property type="project" value="UniProtKB-KW"/>
</dbReference>
<evidence type="ECO:0000256" key="2">
    <source>
        <dbReference type="ARBA" id="ARBA00009156"/>
    </source>
</evidence>
<proteinExistence type="inferred from homology"/>
<comment type="pathway">
    <text evidence="1">Polyol metabolism; glycerol degradation via glycerol kinase pathway; sn-glycerol 3-phosphate from glycerol: step 1/1.</text>
</comment>
<dbReference type="FunFam" id="3.30.420.40:FF:000008">
    <property type="entry name" value="Glycerol kinase"/>
    <property type="match status" value="1"/>
</dbReference>
<keyword evidence="7" id="KW-0319">Glycerol metabolism</keyword>
<protein>
    <recommendedName>
        <fullName evidence="3">glycerol kinase</fullName>
        <ecNumber evidence="3">2.7.1.30</ecNumber>
    </recommendedName>
    <alternativeName>
        <fullName evidence="9">ATP:glycerol 3-phosphotransferase</fullName>
    </alternativeName>
</protein>